<evidence type="ECO:0000256" key="10">
    <source>
        <dbReference type="ARBA" id="ARBA00033228"/>
    </source>
</evidence>
<comment type="catalytic activity">
    <reaction evidence="11">
        <text>L-saccharopine + NAD(+) + H2O = L-lysine + 2-oxoglutarate + NADH + H(+)</text>
        <dbReference type="Rhea" id="RHEA:12440"/>
        <dbReference type="ChEBI" id="CHEBI:15377"/>
        <dbReference type="ChEBI" id="CHEBI:15378"/>
        <dbReference type="ChEBI" id="CHEBI:16810"/>
        <dbReference type="ChEBI" id="CHEBI:32551"/>
        <dbReference type="ChEBI" id="CHEBI:57540"/>
        <dbReference type="ChEBI" id="CHEBI:57945"/>
        <dbReference type="ChEBI" id="CHEBI:57951"/>
        <dbReference type="EC" id="1.5.1.7"/>
    </reaction>
</comment>
<keyword evidence="7" id="KW-0560">Oxidoreductase</keyword>
<protein>
    <recommendedName>
        <fullName evidence="5">Saccharopine dehydrogenase [NAD(+), L-lysine-forming]</fullName>
        <ecNumber evidence="4">1.5.1.7</ecNumber>
    </recommendedName>
    <alternativeName>
        <fullName evidence="10">Lysine--2-oxoglutarate reductase</fullName>
    </alternativeName>
</protein>
<gene>
    <name evidence="16" type="ORF">BG844_32560</name>
</gene>
<evidence type="ECO:0000256" key="2">
    <source>
        <dbReference type="ARBA" id="ARBA00005689"/>
    </source>
</evidence>
<dbReference type="GO" id="GO:0004754">
    <property type="term" value="F:saccharopine dehydrogenase (NAD+, L-lysine-forming) activity"/>
    <property type="evidence" value="ECO:0007669"/>
    <property type="project" value="UniProtKB-EC"/>
</dbReference>
<evidence type="ECO:0000256" key="1">
    <source>
        <dbReference type="ARBA" id="ARBA00004884"/>
    </source>
</evidence>
<feature type="binding site" evidence="13">
    <location>
        <position position="257"/>
    </location>
    <ligand>
        <name>NAD(+)</name>
        <dbReference type="ChEBI" id="CHEBI:57540"/>
    </ligand>
</feature>
<evidence type="ECO:0000256" key="8">
    <source>
        <dbReference type="ARBA" id="ARBA00023027"/>
    </source>
</evidence>
<name>A0A1K0GDT4_9ACTN</name>
<feature type="binding site" evidence="13">
    <location>
        <begin position="186"/>
        <end position="187"/>
    </location>
    <ligand>
        <name>NAD(+)</name>
        <dbReference type="ChEBI" id="CHEBI:57540"/>
    </ligand>
</feature>
<feature type="binding site" evidence="13">
    <location>
        <position position="127"/>
    </location>
    <ligand>
        <name>NAD(+)</name>
        <dbReference type="ChEBI" id="CHEBI:57540"/>
    </ligand>
</feature>
<dbReference type="EMBL" id="MEIA01000480">
    <property type="protein sequence ID" value="OJF10310.1"/>
    <property type="molecule type" value="Genomic_DNA"/>
</dbReference>
<dbReference type="InterPro" id="IPR051168">
    <property type="entry name" value="AASS"/>
</dbReference>
<feature type="binding site" evidence="13">
    <location>
        <position position="211"/>
    </location>
    <ligand>
        <name>NAD(+)</name>
        <dbReference type="ChEBI" id="CHEBI:57540"/>
    </ligand>
</feature>
<dbReference type="Gene3D" id="3.40.50.720">
    <property type="entry name" value="NAD(P)-binding Rossmann-like Domain"/>
    <property type="match status" value="2"/>
</dbReference>
<dbReference type="SUPFAM" id="SSF52283">
    <property type="entry name" value="Formate/glycerate dehydrogenase catalytic domain-like"/>
    <property type="match status" value="1"/>
</dbReference>
<comment type="subunit">
    <text evidence="3">Monomer.</text>
</comment>
<dbReference type="GO" id="GO:0019878">
    <property type="term" value="P:lysine biosynthetic process via aminoadipic acid"/>
    <property type="evidence" value="ECO:0007669"/>
    <property type="project" value="UniProtKB-UniPathway"/>
</dbReference>
<feature type="domain" description="Alanine dehydrogenase/pyridine nucleotide transhydrogenase NAD(H)-binding" evidence="14">
    <location>
        <begin position="165"/>
        <end position="291"/>
    </location>
</feature>
<feature type="active site" description="Proton donor" evidence="12">
    <location>
        <position position="93"/>
    </location>
</feature>
<proteinExistence type="inferred from homology"/>
<dbReference type="InterPro" id="IPR027281">
    <property type="entry name" value="Lys1"/>
</dbReference>
<evidence type="ECO:0000256" key="13">
    <source>
        <dbReference type="PIRSR" id="PIRSR018250-3"/>
    </source>
</evidence>
<dbReference type="PIRSF" id="PIRSF018250">
    <property type="entry name" value="Saccharopine_DH_Lys"/>
    <property type="match status" value="1"/>
</dbReference>
<evidence type="ECO:0000259" key="14">
    <source>
        <dbReference type="SMART" id="SM01002"/>
    </source>
</evidence>
<comment type="caution">
    <text evidence="16">The sequence shown here is derived from an EMBL/GenBank/DDBJ whole genome shotgun (WGS) entry which is preliminary data.</text>
</comment>
<evidence type="ECO:0000256" key="6">
    <source>
        <dbReference type="ARBA" id="ARBA00022605"/>
    </source>
</evidence>
<evidence type="ECO:0000256" key="7">
    <source>
        <dbReference type="ARBA" id="ARBA00023002"/>
    </source>
</evidence>
<evidence type="ECO:0000259" key="15">
    <source>
        <dbReference type="SMART" id="SM01003"/>
    </source>
</evidence>
<feature type="binding site" evidence="13">
    <location>
        <begin position="292"/>
        <end position="295"/>
    </location>
    <ligand>
        <name>NAD(+)</name>
        <dbReference type="ChEBI" id="CHEBI:57540"/>
    </ligand>
</feature>
<dbReference type="Pfam" id="PF05222">
    <property type="entry name" value="AlaDh_PNT_N"/>
    <property type="match status" value="1"/>
</dbReference>
<dbReference type="UniPathway" id="UPA00033">
    <property type="reaction ID" value="UER00034"/>
</dbReference>
<feature type="binding site" evidence="13">
    <location>
        <position position="207"/>
    </location>
    <ligand>
        <name>NAD(+)</name>
        <dbReference type="ChEBI" id="CHEBI:57540"/>
    </ligand>
</feature>
<evidence type="ECO:0000256" key="4">
    <source>
        <dbReference type="ARBA" id="ARBA00012847"/>
    </source>
</evidence>
<dbReference type="InterPro" id="IPR007886">
    <property type="entry name" value="AlaDH/PNT_N"/>
</dbReference>
<dbReference type="PANTHER" id="PTHR11133">
    <property type="entry name" value="SACCHAROPINE DEHYDROGENASE"/>
    <property type="match status" value="1"/>
</dbReference>
<dbReference type="PANTHER" id="PTHR11133:SF23">
    <property type="entry name" value="SACCHAROPINE DEHYDROGENASE [NAD(+), L-LYSINE-FORMING]"/>
    <property type="match status" value="1"/>
</dbReference>
<dbReference type="SMART" id="SM01003">
    <property type="entry name" value="AlaDh_PNT_N"/>
    <property type="match status" value="1"/>
</dbReference>
<evidence type="ECO:0000313" key="17">
    <source>
        <dbReference type="Proteomes" id="UP000182486"/>
    </source>
</evidence>
<dbReference type="InterPro" id="IPR036291">
    <property type="entry name" value="NAD(P)-bd_dom_sf"/>
</dbReference>
<comment type="similarity">
    <text evidence="2">Belongs to the AlaDH/PNT family.</text>
</comment>
<feature type="domain" description="Alanine dehydrogenase/pyridine nucleotide transhydrogenase N-terminal" evidence="15">
    <location>
        <begin position="5"/>
        <end position="139"/>
    </location>
</feature>
<comment type="pathway">
    <text evidence="1">Amino-acid biosynthesis; L-lysine biosynthesis via AAA pathway; L-lysine from L-alpha-aminoadipate (fungal route): step 3/3.</text>
</comment>
<evidence type="ECO:0000256" key="3">
    <source>
        <dbReference type="ARBA" id="ARBA00011245"/>
    </source>
</evidence>
<evidence type="ECO:0000256" key="11">
    <source>
        <dbReference type="ARBA" id="ARBA00047860"/>
    </source>
</evidence>
<accession>A0A1K0GDT4</accession>
<feature type="active site" description="Proton acceptor" evidence="12">
    <location>
        <position position="75"/>
    </location>
</feature>
<reference evidence="16 17" key="1">
    <citation type="submission" date="2016-09" db="EMBL/GenBank/DDBJ databases">
        <title>Couchioplanes caeruleus draft genome sequence.</title>
        <authorList>
            <person name="Sheehan J."/>
            <person name="Caffrey P."/>
        </authorList>
    </citation>
    <scope>NUCLEOTIDE SEQUENCE [LARGE SCALE GENOMIC DNA]</scope>
    <source>
        <strain evidence="16 17">DSM 43634</strain>
    </source>
</reference>
<organism evidence="16 17">
    <name type="scientific">Couchioplanes caeruleus subsp. caeruleus</name>
    <dbReference type="NCBI Taxonomy" id="56427"/>
    <lineage>
        <taxon>Bacteria</taxon>
        <taxon>Bacillati</taxon>
        <taxon>Actinomycetota</taxon>
        <taxon>Actinomycetes</taxon>
        <taxon>Micromonosporales</taxon>
        <taxon>Micromonosporaceae</taxon>
        <taxon>Couchioplanes</taxon>
    </lineage>
</organism>
<dbReference type="SUPFAM" id="SSF51735">
    <property type="entry name" value="NAD(P)-binding Rossmann-fold domains"/>
    <property type="match status" value="1"/>
</dbReference>
<dbReference type="InterPro" id="IPR007698">
    <property type="entry name" value="AlaDH/PNT_NAD(H)-bd"/>
</dbReference>
<evidence type="ECO:0000256" key="12">
    <source>
        <dbReference type="PIRSR" id="PIRSR018250-1"/>
    </source>
</evidence>
<dbReference type="GO" id="GO:0005737">
    <property type="term" value="C:cytoplasm"/>
    <property type="evidence" value="ECO:0007669"/>
    <property type="project" value="TreeGrafter"/>
</dbReference>
<evidence type="ECO:0000256" key="5">
    <source>
        <dbReference type="ARBA" id="ARBA00021221"/>
    </source>
</evidence>
<keyword evidence="17" id="KW-1185">Reference proteome</keyword>
<sequence>MLELWIRHETRSSERRCPLSPADAGTLVRRGARITVEESPQRIYPLADYAAQGCETAPAGAWVDAPPDAVVLGLKELPDEPARLRHRHVFFGHAYKGQPGARQLLERFREGGGTLLDLEQLADEAGRRHAAFGYWAGFVGAALGVLQQHGDLTAPLQPTTSADLVEKLRRYRDRPSGDALVIGALGRSGRGAVAALAEAGVSTTRWDVAETRHLDRAALLRHELLVNAVLTGAGTEPLLRRTDLADPGCRLRCVVDVSCDPGSPYNALPIYDAVTTWEAPATAAGPVAVIAIDNLPSLLPKDATDSFSADLLPHLMDLDGLGGSWGRCAAAYRAAVEGLPTSEVP</sequence>
<dbReference type="Proteomes" id="UP000182486">
    <property type="component" value="Unassembled WGS sequence"/>
</dbReference>
<keyword evidence="6" id="KW-0028">Amino-acid biosynthesis</keyword>
<evidence type="ECO:0000256" key="9">
    <source>
        <dbReference type="ARBA" id="ARBA00023157"/>
    </source>
</evidence>
<dbReference type="SMART" id="SM01002">
    <property type="entry name" value="AlaDh_PNT_C"/>
    <property type="match status" value="1"/>
</dbReference>
<dbReference type="CDD" id="cd12188">
    <property type="entry name" value="SDH"/>
    <property type="match status" value="1"/>
</dbReference>
<dbReference type="AlphaFoldDB" id="A0A1K0GDT4"/>
<keyword evidence="9" id="KW-1015">Disulfide bond</keyword>
<dbReference type="RefSeq" id="WP_071809270.1">
    <property type="nucleotide sequence ID" value="NZ_MEIA01000480.1"/>
</dbReference>
<dbReference type="EC" id="1.5.1.7" evidence="4"/>
<evidence type="ECO:0000313" key="16">
    <source>
        <dbReference type="EMBL" id="OJF10310.1"/>
    </source>
</evidence>
<keyword evidence="8 13" id="KW-0520">NAD</keyword>